<dbReference type="Proteomes" id="UP000503840">
    <property type="component" value="Unassembled WGS sequence"/>
</dbReference>
<feature type="region of interest" description="Disordered" evidence="1">
    <location>
        <begin position="1"/>
        <end position="24"/>
    </location>
</feature>
<evidence type="ECO:0000313" key="3">
    <source>
        <dbReference type="Proteomes" id="UP000503840"/>
    </source>
</evidence>
<dbReference type="AlphaFoldDB" id="A0A7J0BLF8"/>
<organism evidence="2 3">
    <name type="scientific">Desulfovibrio subterraneus</name>
    <dbReference type="NCBI Taxonomy" id="2718620"/>
    <lineage>
        <taxon>Bacteria</taxon>
        <taxon>Pseudomonadati</taxon>
        <taxon>Thermodesulfobacteriota</taxon>
        <taxon>Desulfovibrionia</taxon>
        <taxon>Desulfovibrionales</taxon>
        <taxon>Desulfovibrionaceae</taxon>
        <taxon>Desulfovibrio</taxon>
    </lineage>
</organism>
<gene>
    <name evidence="2" type="ORF">DSM101010T_28710</name>
</gene>
<sequence>MDGTLSSTPFRGNEKREEYKKSARRGGRFAALLMAVIRHYTKLEAFKIII</sequence>
<dbReference type="EMBL" id="BLVO01000013">
    <property type="protein sequence ID" value="GFM34506.1"/>
    <property type="molecule type" value="Genomic_DNA"/>
</dbReference>
<evidence type="ECO:0000313" key="2">
    <source>
        <dbReference type="EMBL" id="GFM34506.1"/>
    </source>
</evidence>
<proteinExistence type="predicted"/>
<protein>
    <submittedName>
        <fullName evidence="2">Uncharacterized protein</fullName>
    </submittedName>
</protein>
<keyword evidence="3" id="KW-1185">Reference proteome</keyword>
<feature type="compositionally biased region" description="Basic and acidic residues" evidence="1">
    <location>
        <begin position="12"/>
        <end position="21"/>
    </location>
</feature>
<comment type="caution">
    <text evidence="2">The sequence shown here is derived from an EMBL/GenBank/DDBJ whole genome shotgun (WGS) entry which is preliminary data.</text>
</comment>
<name>A0A7J0BLF8_9BACT</name>
<evidence type="ECO:0000256" key="1">
    <source>
        <dbReference type="SAM" id="MobiDB-lite"/>
    </source>
</evidence>
<feature type="compositionally biased region" description="Polar residues" evidence="1">
    <location>
        <begin position="1"/>
        <end position="10"/>
    </location>
</feature>
<accession>A0A7J0BLF8</accession>
<reference evidence="2 3" key="1">
    <citation type="submission" date="2020-05" db="EMBL/GenBank/DDBJ databases">
        <title>Draft genome sequence of Desulfovibrio sp. strain HN2T.</title>
        <authorList>
            <person name="Ueno A."/>
            <person name="Tamazawa S."/>
            <person name="Tamamura S."/>
            <person name="Murakami T."/>
            <person name="Kiyama T."/>
            <person name="Inomata H."/>
            <person name="Amano Y."/>
            <person name="Miyakawa K."/>
            <person name="Tamaki H."/>
            <person name="Naganuma T."/>
            <person name="Kaneko K."/>
        </authorList>
    </citation>
    <scope>NUCLEOTIDE SEQUENCE [LARGE SCALE GENOMIC DNA]</scope>
    <source>
        <strain evidence="2 3">HN2</strain>
    </source>
</reference>